<proteinExistence type="predicted"/>
<evidence type="ECO:0000256" key="1">
    <source>
        <dbReference type="SAM" id="SignalP"/>
    </source>
</evidence>
<keyword evidence="1" id="KW-0732">Signal</keyword>
<name>A0AAV4CMB9_9GAST</name>
<sequence length="75" mass="8572">MRARVLSHPWWLLSSCEALHTLEIMLTRQRLSTVIGLYENPAHLVPLRLNILPPDFAACPDQSLIGQKKLDQVQK</sequence>
<keyword evidence="3" id="KW-1185">Reference proteome</keyword>
<organism evidence="2 3">
    <name type="scientific">Plakobranchus ocellatus</name>
    <dbReference type="NCBI Taxonomy" id="259542"/>
    <lineage>
        <taxon>Eukaryota</taxon>
        <taxon>Metazoa</taxon>
        <taxon>Spiralia</taxon>
        <taxon>Lophotrochozoa</taxon>
        <taxon>Mollusca</taxon>
        <taxon>Gastropoda</taxon>
        <taxon>Heterobranchia</taxon>
        <taxon>Euthyneura</taxon>
        <taxon>Panpulmonata</taxon>
        <taxon>Sacoglossa</taxon>
        <taxon>Placobranchoidea</taxon>
        <taxon>Plakobranchidae</taxon>
        <taxon>Plakobranchus</taxon>
    </lineage>
</organism>
<evidence type="ECO:0000313" key="2">
    <source>
        <dbReference type="EMBL" id="GFO33230.1"/>
    </source>
</evidence>
<dbReference type="Proteomes" id="UP000735302">
    <property type="component" value="Unassembled WGS sequence"/>
</dbReference>
<evidence type="ECO:0000313" key="3">
    <source>
        <dbReference type="Proteomes" id="UP000735302"/>
    </source>
</evidence>
<gene>
    <name evidence="2" type="ORF">PoB_005973500</name>
</gene>
<feature type="chain" id="PRO_5043763881" evidence="1">
    <location>
        <begin position="19"/>
        <end position="75"/>
    </location>
</feature>
<dbReference type="PROSITE" id="PS51257">
    <property type="entry name" value="PROKAR_LIPOPROTEIN"/>
    <property type="match status" value="1"/>
</dbReference>
<accession>A0AAV4CMB9</accession>
<reference evidence="2 3" key="1">
    <citation type="journal article" date="2021" name="Elife">
        <title>Chloroplast acquisition without the gene transfer in kleptoplastic sea slugs, Plakobranchus ocellatus.</title>
        <authorList>
            <person name="Maeda T."/>
            <person name="Takahashi S."/>
            <person name="Yoshida T."/>
            <person name="Shimamura S."/>
            <person name="Takaki Y."/>
            <person name="Nagai Y."/>
            <person name="Toyoda A."/>
            <person name="Suzuki Y."/>
            <person name="Arimoto A."/>
            <person name="Ishii H."/>
            <person name="Satoh N."/>
            <person name="Nishiyama T."/>
            <person name="Hasebe M."/>
            <person name="Maruyama T."/>
            <person name="Minagawa J."/>
            <person name="Obokata J."/>
            <person name="Shigenobu S."/>
        </authorList>
    </citation>
    <scope>NUCLEOTIDE SEQUENCE [LARGE SCALE GENOMIC DNA]</scope>
</reference>
<dbReference type="EMBL" id="BLXT01006765">
    <property type="protein sequence ID" value="GFO33230.1"/>
    <property type="molecule type" value="Genomic_DNA"/>
</dbReference>
<protein>
    <submittedName>
        <fullName evidence="2">Uncharacterized protein</fullName>
    </submittedName>
</protein>
<feature type="signal peptide" evidence="1">
    <location>
        <begin position="1"/>
        <end position="18"/>
    </location>
</feature>
<dbReference type="AlphaFoldDB" id="A0AAV4CMB9"/>
<comment type="caution">
    <text evidence="2">The sequence shown here is derived from an EMBL/GenBank/DDBJ whole genome shotgun (WGS) entry which is preliminary data.</text>
</comment>